<dbReference type="Proteomes" id="UP000612585">
    <property type="component" value="Unassembled WGS sequence"/>
</dbReference>
<proteinExistence type="predicted"/>
<dbReference type="AlphaFoldDB" id="A0A8J4E0J8"/>
<protein>
    <submittedName>
        <fullName evidence="1">Uncharacterized protein</fullName>
    </submittedName>
</protein>
<sequence length="169" mass="19065">MIGATQRTAVRRWKLGHHAFHLYLIAMNTELPIALRLTEQRRWDALLPSLQRLTVLYDAATASMKFAADFDPDEYDTLIRPSMAPPFLSPGFSGQQNRDHATMLDLMSEAQRTLKALLRNLDVPAGLRAAATALWEAQARNRRHHILVCAKFVPDGGSLLKDYLEGKTR</sequence>
<reference evidence="1" key="1">
    <citation type="submission" date="2021-01" db="EMBL/GenBank/DDBJ databases">
        <title>Whole genome shotgun sequence of Virgisporangium aurantiacum NBRC 16421.</title>
        <authorList>
            <person name="Komaki H."/>
            <person name="Tamura T."/>
        </authorList>
    </citation>
    <scope>NUCLEOTIDE SEQUENCE</scope>
    <source>
        <strain evidence="1">NBRC 16421</strain>
    </source>
</reference>
<dbReference type="RefSeq" id="WP_203997479.1">
    <property type="nucleotide sequence ID" value="NZ_BOPG01000033.1"/>
</dbReference>
<evidence type="ECO:0000313" key="1">
    <source>
        <dbReference type="EMBL" id="GIJ57790.1"/>
    </source>
</evidence>
<dbReference type="EMBL" id="BOPG01000033">
    <property type="protein sequence ID" value="GIJ57790.1"/>
    <property type="molecule type" value="Genomic_DNA"/>
</dbReference>
<accession>A0A8J4E0J8</accession>
<comment type="caution">
    <text evidence="1">The sequence shown here is derived from an EMBL/GenBank/DDBJ whole genome shotgun (WGS) entry which is preliminary data.</text>
</comment>
<gene>
    <name evidence="1" type="ORF">Vau01_053060</name>
</gene>
<keyword evidence="2" id="KW-1185">Reference proteome</keyword>
<evidence type="ECO:0000313" key="2">
    <source>
        <dbReference type="Proteomes" id="UP000612585"/>
    </source>
</evidence>
<organism evidence="1 2">
    <name type="scientific">Virgisporangium aurantiacum</name>
    <dbReference type="NCBI Taxonomy" id="175570"/>
    <lineage>
        <taxon>Bacteria</taxon>
        <taxon>Bacillati</taxon>
        <taxon>Actinomycetota</taxon>
        <taxon>Actinomycetes</taxon>
        <taxon>Micromonosporales</taxon>
        <taxon>Micromonosporaceae</taxon>
        <taxon>Virgisporangium</taxon>
    </lineage>
</organism>
<name>A0A8J4E0J8_9ACTN</name>